<accession>A0AAW2YUW1</accession>
<feature type="transmembrane region" description="Helical" evidence="11">
    <location>
        <begin position="379"/>
        <end position="399"/>
    </location>
</feature>
<comment type="subcellular location">
    <subcellularLocation>
        <location evidence="1">Endoplasmic reticulum membrane</location>
        <topology evidence="1">Multi-pass membrane protein</topology>
    </subcellularLocation>
</comment>
<feature type="transmembrane region" description="Helical" evidence="11">
    <location>
        <begin position="348"/>
        <end position="372"/>
    </location>
</feature>
<evidence type="ECO:0000256" key="1">
    <source>
        <dbReference type="ARBA" id="ARBA00004477"/>
    </source>
</evidence>
<dbReference type="Proteomes" id="UP001431209">
    <property type="component" value="Unassembled WGS sequence"/>
</dbReference>
<sequence>MNLDGIHRFCHQHYGVLAAAFVITEFLANILIIQKIPYTEIDWVAYMQEVGGYLSGDWDYTHLKGDTGPLVYPGGFVYIFSILKFATDDGKNIQKAQYFFAVIYCVMISVLFIIYRKVQLSMEQGWKKMPTLYMLVLICASRRIHSIFVLRLFNDTIAMTLLYLAILSLLIDRWSLCCVLFSFAISVKMNILLFLPGLLVLLTKRFGFVDAVGRSLIIVAVQFVLAAPFLMVNAPGYMNKAFEFGREFFHVWTVNYKFLPEHIFLSKTLSISLLLAHLGTLIFYGFTKWTREEGGPFALILSNKGAPLTARHIVSILFVSNFIGIVFARSLHYQFYVWYYHTLPFLLWSIPYLPTIVRFAIIACIEVIWNVYPSRPETSLTLTIIHLLLLVLITISPTITNKQAPTKKYHIE</sequence>
<evidence type="ECO:0000256" key="11">
    <source>
        <dbReference type="SAM" id="Phobius"/>
    </source>
</evidence>
<comment type="pathway">
    <text evidence="2">Protein modification; protein glycosylation.</text>
</comment>
<evidence type="ECO:0000256" key="9">
    <source>
        <dbReference type="ARBA" id="ARBA00023136"/>
    </source>
</evidence>
<feature type="transmembrane region" description="Helical" evidence="11">
    <location>
        <begin position="269"/>
        <end position="287"/>
    </location>
</feature>
<dbReference type="EC" id="2.4.1.258" evidence="3"/>
<evidence type="ECO:0000256" key="8">
    <source>
        <dbReference type="ARBA" id="ARBA00022989"/>
    </source>
</evidence>
<dbReference type="EMBL" id="JAOPGA020000687">
    <property type="protein sequence ID" value="KAL0480778.1"/>
    <property type="molecule type" value="Genomic_DNA"/>
</dbReference>
<evidence type="ECO:0000256" key="4">
    <source>
        <dbReference type="ARBA" id="ARBA00022676"/>
    </source>
</evidence>
<feature type="transmembrane region" description="Helical" evidence="11">
    <location>
        <begin position="191"/>
        <end position="209"/>
    </location>
</feature>
<dbReference type="AlphaFoldDB" id="A0AAW2YUW1"/>
<feature type="transmembrane region" description="Helical" evidence="11">
    <location>
        <begin position="98"/>
        <end position="118"/>
    </location>
</feature>
<evidence type="ECO:0000256" key="10">
    <source>
        <dbReference type="ARBA" id="ARBA00049506"/>
    </source>
</evidence>
<keyword evidence="6 11" id="KW-0812">Transmembrane</keyword>
<dbReference type="GO" id="GO:0052925">
    <property type="term" value="F:dol-P-Man:Man(5)GlcNAc(2)-PP-Dol alpha-1,3-mannosyltransferase activity"/>
    <property type="evidence" value="ECO:0007669"/>
    <property type="project" value="UniProtKB-EC"/>
</dbReference>
<evidence type="ECO:0000313" key="12">
    <source>
        <dbReference type="EMBL" id="KAL0480778.1"/>
    </source>
</evidence>
<keyword evidence="9 11" id="KW-0472">Membrane</keyword>
<protein>
    <recommendedName>
        <fullName evidence="3">dolichyl-P-Man:Man5GlcNAc2-PP-dolichol alpha-1,3-mannosyltransferase</fullName>
        <ecNumber evidence="3">2.4.1.258</ecNumber>
    </recommendedName>
</protein>
<dbReference type="PANTHER" id="PTHR12646">
    <property type="entry name" value="NOT56 - RELATED"/>
    <property type="match status" value="1"/>
</dbReference>
<keyword evidence="7" id="KW-0256">Endoplasmic reticulum</keyword>
<name>A0AAW2YUW1_9EUKA</name>
<keyword evidence="8 11" id="KW-1133">Transmembrane helix</keyword>
<evidence type="ECO:0000313" key="13">
    <source>
        <dbReference type="Proteomes" id="UP001431209"/>
    </source>
</evidence>
<evidence type="ECO:0000256" key="2">
    <source>
        <dbReference type="ARBA" id="ARBA00004922"/>
    </source>
</evidence>
<feature type="transmembrane region" description="Helical" evidence="11">
    <location>
        <begin position="308"/>
        <end position="328"/>
    </location>
</feature>
<dbReference type="Pfam" id="PF05208">
    <property type="entry name" value="ALG3"/>
    <property type="match status" value="1"/>
</dbReference>
<dbReference type="InterPro" id="IPR007873">
    <property type="entry name" value="Glycosyltransferase_ALG3"/>
</dbReference>
<comment type="catalytic activity">
    <reaction evidence="10">
        <text>an alpha-D-Man-(1-&gt;2)-alpha-D-Man-(1-&gt;2)-alpha-D-Man-(1-&gt;3)-[alpha-D-Man-(1-&gt;6)]-beta-D-Man-(1-&gt;4)-beta-D-GlcNAc-(1-&gt;4)-alpha-D-GlcNAc-diphospho-di-trans,poly-cis-dolichol + a di-trans,poly-cis-dolichyl beta-D-mannosyl phosphate = an alpha-D-Man-(1-&gt;2)-alpha-D-Man-(1-&gt;2)-alpha-D-Man-(1-&gt;3)-[alpha-D-Man-(1-&gt;3)-alpha-D-Man-(1-&gt;6)]-beta-D-Man-(1-&gt;4)-beta-D-GlcNAc-(1-&gt;4)-alpha-D-GlcNAc-diphospho-di-trans,poly-cis-dolichol + a di-trans,poly-cis-dolichyl phosphate + H(+)</text>
        <dbReference type="Rhea" id="RHEA:29527"/>
        <dbReference type="Rhea" id="RHEA-COMP:19498"/>
        <dbReference type="Rhea" id="RHEA-COMP:19501"/>
        <dbReference type="Rhea" id="RHEA-COMP:19516"/>
        <dbReference type="Rhea" id="RHEA-COMP:19517"/>
        <dbReference type="ChEBI" id="CHEBI:15378"/>
        <dbReference type="ChEBI" id="CHEBI:57683"/>
        <dbReference type="ChEBI" id="CHEBI:58211"/>
        <dbReference type="ChEBI" id="CHEBI:132515"/>
        <dbReference type="ChEBI" id="CHEBI:132516"/>
        <dbReference type="EC" id="2.4.1.258"/>
    </reaction>
    <physiologicalReaction direction="left-to-right" evidence="10">
        <dbReference type="Rhea" id="RHEA:29528"/>
    </physiologicalReaction>
</comment>
<dbReference type="PANTHER" id="PTHR12646:SF0">
    <property type="entry name" value="DOL-P-MAN:MAN(5)GLCNAC(2)-PP-DOL ALPHA-1,3-MANNOSYLTRANSFERASE"/>
    <property type="match status" value="1"/>
</dbReference>
<evidence type="ECO:0000256" key="6">
    <source>
        <dbReference type="ARBA" id="ARBA00022692"/>
    </source>
</evidence>
<organism evidence="12 13">
    <name type="scientific">Acrasis kona</name>
    <dbReference type="NCBI Taxonomy" id="1008807"/>
    <lineage>
        <taxon>Eukaryota</taxon>
        <taxon>Discoba</taxon>
        <taxon>Heterolobosea</taxon>
        <taxon>Tetramitia</taxon>
        <taxon>Eutetramitia</taxon>
        <taxon>Acrasidae</taxon>
        <taxon>Acrasis</taxon>
    </lineage>
</organism>
<keyword evidence="4" id="KW-0328">Glycosyltransferase</keyword>
<proteinExistence type="predicted"/>
<keyword evidence="13" id="KW-1185">Reference proteome</keyword>
<feature type="transmembrane region" description="Helical" evidence="11">
    <location>
        <begin position="216"/>
        <end position="238"/>
    </location>
</feature>
<comment type="caution">
    <text evidence="12">The sequence shown here is derived from an EMBL/GenBank/DDBJ whole genome shotgun (WGS) entry which is preliminary data.</text>
</comment>
<reference evidence="12 13" key="1">
    <citation type="submission" date="2024-03" db="EMBL/GenBank/DDBJ databases">
        <title>The Acrasis kona genome and developmental transcriptomes reveal deep origins of eukaryotic multicellular pathways.</title>
        <authorList>
            <person name="Sheikh S."/>
            <person name="Fu C.-J."/>
            <person name="Brown M.W."/>
            <person name="Baldauf S.L."/>
        </authorList>
    </citation>
    <scope>NUCLEOTIDE SEQUENCE [LARGE SCALE GENOMIC DNA]</scope>
    <source>
        <strain evidence="12 13">ATCC MYA-3509</strain>
    </source>
</reference>
<gene>
    <name evidence="12" type="ORF">AKO1_006918</name>
</gene>
<evidence type="ECO:0000256" key="3">
    <source>
        <dbReference type="ARBA" id="ARBA00011964"/>
    </source>
</evidence>
<evidence type="ECO:0000256" key="5">
    <source>
        <dbReference type="ARBA" id="ARBA00022679"/>
    </source>
</evidence>
<dbReference type="GO" id="GO:0005789">
    <property type="term" value="C:endoplasmic reticulum membrane"/>
    <property type="evidence" value="ECO:0007669"/>
    <property type="project" value="UniProtKB-SubCell"/>
</dbReference>
<keyword evidence="5" id="KW-0808">Transferase</keyword>
<evidence type="ECO:0000256" key="7">
    <source>
        <dbReference type="ARBA" id="ARBA00022824"/>
    </source>
</evidence>
<feature type="transmembrane region" description="Helical" evidence="11">
    <location>
        <begin position="12"/>
        <end position="33"/>
    </location>
</feature>